<evidence type="ECO:0000313" key="3">
    <source>
        <dbReference type="Proteomes" id="UP000751190"/>
    </source>
</evidence>
<keyword evidence="1" id="KW-0175">Coiled coil</keyword>
<feature type="coiled-coil region" evidence="1">
    <location>
        <begin position="56"/>
        <end position="83"/>
    </location>
</feature>
<proteinExistence type="predicted"/>
<accession>A0A8J5XML0</accession>
<name>A0A8J5XML0_DIALT</name>
<gene>
    <name evidence="2" type="ORF">KFE25_001940</name>
</gene>
<evidence type="ECO:0000256" key="1">
    <source>
        <dbReference type="SAM" id="Coils"/>
    </source>
</evidence>
<organism evidence="2 3">
    <name type="scientific">Diacronema lutheri</name>
    <name type="common">Unicellular marine alga</name>
    <name type="synonym">Monochrysis lutheri</name>
    <dbReference type="NCBI Taxonomy" id="2081491"/>
    <lineage>
        <taxon>Eukaryota</taxon>
        <taxon>Haptista</taxon>
        <taxon>Haptophyta</taxon>
        <taxon>Pavlovophyceae</taxon>
        <taxon>Pavlovales</taxon>
        <taxon>Pavlovaceae</taxon>
        <taxon>Diacronema</taxon>
    </lineage>
</organism>
<dbReference type="OrthoDB" id="10677371at2759"/>
<evidence type="ECO:0000313" key="2">
    <source>
        <dbReference type="EMBL" id="KAG8466184.1"/>
    </source>
</evidence>
<dbReference type="Proteomes" id="UP000751190">
    <property type="component" value="Unassembled WGS sequence"/>
</dbReference>
<protein>
    <submittedName>
        <fullName evidence="2">Uncharacterized protein</fullName>
    </submittedName>
</protein>
<sequence length="253" mass="26818">MDGMPTPTPLVAERWQQPLAPPAIGIATGYAVGVPPAWMQYNSLMGQQQAAAMTQAAAMRFELQNAQLQLQLQQQQYALWQQLRLAQWQQQVALQQQMQHTNPCLPLLPAQAQAVGADAVQLKTTADLHGALSAGQGGTTEPLGRERRAHALPDAHAVAFSSSAQDGCTSLATGSSVAEPPTVDNAQHAHAFGVLGVESLSPSLFMASPEPIPAVLAAAGRDEWVLDAANINDVMHSLELSDVDQVLSEALLL</sequence>
<dbReference type="AlphaFoldDB" id="A0A8J5XML0"/>
<reference evidence="2" key="1">
    <citation type="submission" date="2021-05" db="EMBL/GenBank/DDBJ databases">
        <title>The genome of the haptophyte Pavlova lutheri (Diacronema luteri, Pavlovales) - a model for lipid biosynthesis in eukaryotic algae.</title>
        <authorList>
            <person name="Hulatt C.J."/>
            <person name="Posewitz M.C."/>
        </authorList>
    </citation>
    <scope>NUCLEOTIDE SEQUENCE</scope>
    <source>
        <strain evidence="2">NIVA-4/92</strain>
    </source>
</reference>
<comment type="caution">
    <text evidence="2">The sequence shown here is derived from an EMBL/GenBank/DDBJ whole genome shotgun (WGS) entry which is preliminary data.</text>
</comment>
<dbReference type="EMBL" id="JAGTXO010000008">
    <property type="protein sequence ID" value="KAG8466184.1"/>
    <property type="molecule type" value="Genomic_DNA"/>
</dbReference>
<keyword evidence="3" id="KW-1185">Reference proteome</keyword>